<dbReference type="PANTHER" id="PTHR43767:SF10">
    <property type="entry name" value="SURFACTIN SYNTHASE SUBUNIT 1"/>
    <property type="match status" value="1"/>
</dbReference>
<dbReference type="Gene3D" id="3.30.300.30">
    <property type="match status" value="1"/>
</dbReference>
<feature type="transmembrane region" description="Helical" evidence="1">
    <location>
        <begin position="198"/>
        <end position="224"/>
    </location>
</feature>
<dbReference type="InterPro" id="IPR020845">
    <property type="entry name" value="AMP-binding_CS"/>
</dbReference>
<evidence type="ECO:0000256" key="1">
    <source>
        <dbReference type="SAM" id="Phobius"/>
    </source>
</evidence>
<gene>
    <name evidence="4" type="ORF">I6I06_18925</name>
</gene>
<dbReference type="PROSITE" id="PS00455">
    <property type="entry name" value="AMP_BINDING"/>
    <property type="match status" value="1"/>
</dbReference>
<proteinExistence type="predicted"/>
<dbReference type="AlphaFoldDB" id="A0A7T4N8A5"/>
<feature type="domain" description="AMP-dependent synthetase/ligase" evidence="2">
    <location>
        <begin position="13"/>
        <end position="368"/>
    </location>
</feature>
<keyword evidence="1" id="KW-0812">Transmembrane</keyword>
<reference evidence="4 5" key="1">
    <citation type="submission" date="2020-12" db="EMBL/GenBank/DDBJ databases">
        <title>FDA dAtabase for Regulatory Grade micrObial Sequences (FDA-ARGOS): Supporting development and validation of Infectious Disease Dx tests.</title>
        <authorList>
            <person name="Nelson B."/>
            <person name="Plummer A."/>
            <person name="Tallon L."/>
            <person name="Sadzewicz L."/>
            <person name="Zhao X."/>
            <person name="Boylan J."/>
            <person name="Ott S."/>
            <person name="Bowen H."/>
            <person name="Vavikolanu K."/>
            <person name="Mehta A."/>
            <person name="Aluvathingal J."/>
            <person name="Nadendla S."/>
            <person name="Myers T."/>
            <person name="Yan Y."/>
            <person name="Sichtig H."/>
        </authorList>
    </citation>
    <scope>NUCLEOTIDE SEQUENCE [LARGE SCALE GENOMIC DNA]</scope>
    <source>
        <strain evidence="4 5">FDAARGOS_1049</strain>
    </source>
</reference>
<protein>
    <submittedName>
        <fullName evidence="4">Acyl--CoA ligase</fullName>
    </submittedName>
</protein>
<dbReference type="InterPro" id="IPR045851">
    <property type="entry name" value="AMP-bd_C_sf"/>
</dbReference>
<name>A0A7T4N8A5_9BURK</name>
<keyword evidence="1" id="KW-1133">Transmembrane helix</keyword>
<sequence length="521" mass="56068">MNSTGNLGALVAAACQQYHGALAIDAAGDTVSYDHLLQNGMAVAAMLEDLGVEKNEPVHVRVSNQPHDFAGLLGVWLAGCVAVPIHRTSPEAVTARILDRTQARFAVDVPRTFSGTQQSARAAQATQAAPPIERIGANAGTQAPAPAPREQLDDAALIIFTSGSTGAPKGVVVTHQAFSAKLLSIDAMIHFRKTERTLLLLNITFSFGIWVSLLTLLGGGTLVLPEKFDPTLLLAQLRERTIHRVGVVPTMLRALLALVPTASRNADTFACPDLRQILTGGEQLSEQLATQIEALFPNADLINIFGLTETSTCDFFQFPNYRRAKPASLGLPSSRVEFRVVDEMQMPVPPGTIGELQLRSPFLMRGYLDEPQLTAAAFADTWFRTGDLAITTGSGDVQLMGRQKELIVRGGNKVTPMEIEQAITMFEGVGAAMAVGAPDAILGERIHALVVPCSGNALDVAALRAFLCLKLEKYKVPDFFYEADALPVGRTGKADRRELRSRVATGTLVPLNRHVHQETDR</sequence>
<dbReference type="KEGG" id="pgis:I6I06_18925"/>
<dbReference type="EMBL" id="CP066076">
    <property type="protein sequence ID" value="QQC67047.1"/>
    <property type="molecule type" value="Genomic_DNA"/>
</dbReference>
<evidence type="ECO:0000313" key="4">
    <source>
        <dbReference type="EMBL" id="QQC67047.1"/>
    </source>
</evidence>
<dbReference type="Pfam" id="PF13193">
    <property type="entry name" value="AMP-binding_C"/>
    <property type="match status" value="1"/>
</dbReference>
<dbReference type="PANTHER" id="PTHR43767">
    <property type="entry name" value="LONG-CHAIN-FATTY-ACID--COA LIGASE"/>
    <property type="match status" value="1"/>
</dbReference>
<keyword evidence="1" id="KW-0472">Membrane</keyword>
<keyword evidence="4" id="KW-0436">Ligase</keyword>
<dbReference type="InterPro" id="IPR042099">
    <property type="entry name" value="ANL_N_sf"/>
</dbReference>
<dbReference type="InterPro" id="IPR050237">
    <property type="entry name" value="ATP-dep_AMP-bd_enzyme"/>
</dbReference>
<dbReference type="Proteomes" id="UP000595610">
    <property type="component" value="Chromosome 2"/>
</dbReference>
<dbReference type="Pfam" id="PF00501">
    <property type="entry name" value="AMP-binding"/>
    <property type="match status" value="1"/>
</dbReference>
<dbReference type="InterPro" id="IPR000873">
    <property type="entry name" value="AMP-dep_synth/lig_dom"/>
</dbReference>
<dbReference type="SUPFAM" id="SSF56801">
    <property type="entry name" value="Acetyl-CoA synthetase-like"/>
    <property type="match status" value="1"/>
</dbReference>
<dbReference type="GO" id="GO:0016877">
    <property type="term" value="F:ligase activity, forming carbon-sulfur bonds"/>
    <property type="evidence" value="ECO:0007669"/>
    <property type="project" value="UniProtKB-ARBA"/>
</dbReference>
<evidence type="ECO:0000259" key="3">
    <source>
        <dbReference type="Pfam" id="PF13193"/>
    </source>
</evidence>
<dbReference type="RefSeq" id="WP_052400523.1">
    <property type="nucleotide sequence ID" value="NZ_CP066076.1"/>
</dbReference>
<organism evidence="4 5">
    <name type="scientific">Paraburkholderia ginsengisoli</name>
    <dbReference type="NCBI Taxonomy" id="311231"/>
    <lineage>
        <taxon>Bacteria</taxon>
        <taxon>Pseudomonadati</taxon>
        <taxon>Pseudomonadota</taxon>
        <taxon>Betaproteobacteria</taxon>
        <taxon>Burkholderiales</taxon>
        <taxon>Burkholderiaceae</taxon>
        <taxon>Paraburkholderia</taxon>
    </lineage>
</organism>
<keyword evidence="5" id="KW-1185">Reference proteome</keyword>
<feature type="domain" description="AMP-binding enzyme C-terminal" evidence="3">
    <location>
        <begin position="418"/>
        <end position="493"/>
    </location>
</feature>
<accession>A0A7T4N8A5</accession>
<evidence type="ECO:0000259" key="2">
    <source>
        <dbReference type="Pfam" id="PF00501"/>
    </source>
</evidence>
<dbReference type="Gene3D" id="3.40.50.12780">
    <property type="entry name" value="N-terminal domain of ligase-like"/>
    <property type="match status" value="1"/>
</dbReference>
<dbReference type="CDD" id="cd04433">
    <property type="entry name" value="AFD_class_I"/>
    <property type="match status" value="1"/>
</dbReference>
<evidence type="ECO:0000313" key="5">
    <source>
        <dbReference type="Proteomes" id="UP000595610"/>
    </source>
</evidence>
<dbReference type="InterPro" id="IPR025110">
    <property type="entry name" value="AMP-bd_C"/>
</dbReference>